<gene>
    <name evidence="2" type="ORF">O181_054869</name>
</gene>
<feature type="compositionally biased region" description="Basic and acidic residues" evidence="1">
    <location>
        <begin position="1"/>
        <end position="21"/>
    </location>
</feature>
<sequence>MVETEDHNYKKEQADAKKDTEESATSESDEINMINSQINNIDLIYKLLDVNPNLPQVKTRDTNLKNIQDAKFNRNKPAKGMAYTTGKLSIRILMVEDKEEKVNLDTGE</sequence>
<comment type="caution">
    <text evidence="2">The sequence shown here is derived from an EMBL/GenBank/DDBJ whole genome shotgun (WGS) entry which is preliminary data.</text>
</comment>
<accession>A0A9Q3HU25</accession>
<dbReference type="EMBL" id="AVOT02024469">
    <property type="protein sequence ID" value="MBW0515154.1"/>
    <property type="molecule type" value="Genomic_DNA"/>
</dbReference>
<reference evidence="2" key="1">
    <citation type="submission" date="2021-03" db="EMBL/GenBank/DDBJ databases">
        <title>Draft genome sequence of rust myrtle Austropuccinia psidii MF-1, a brazilian biotype.</title>
        <authorList>
            <person name="Quecine M.C."/>
            <person name="Pachon D.M.R."/>
            <person name="Bonatelli M.L."/>
            <person name="Correr F.H."/>
            <person name="Franceschini L.M."/>
            <person name="Leite T.F."/>
            <person name="Margarido G.R.A."/>
            <person name="Almeida C.A."/>
            <person name="Ferrarezi J.A."/>
            <person name="Labate C.A."/>
        </authorList>
    </citation>
    <scope>NUCLEOTIDE SEQUENCE</scope>
    <source>
        <strain evidence="2">MF-1</strain>
    </source>
</reference>
<dbReference type="AlphaFoldDB" id="A0A9Q3HU25"/>
<dbReference type="Proteomes" id="UP000765509">
    <property type="component" value="Unassembled WGS sequence"/>
</dbReference>
<name>A0A9Q3HU25_9BASI</name>
<proteinExistence type="predicted"/>
<evidence type="ECO:0000313" key="2">
    <source>
        <dbReference type="EMBL" id="MBW0515154.1"/>
    </source>
</evidence>
<evidence type="ECO:0000256" key="1">
    <source>
        <dbReference type="SAM" id="MobiDB-lite"/>
    </source>
</evidence>
<protein>
    <submittedName>
        <fullName evidence="2">Uncharacterized protein</fullName>
    </submittedName>
</protein>
<feature type="region of interest" description="Disordered" evidence="1">
    <location>
        <begin position="1"/>
        <end position="31"/>
    </location>
</feature>
<evidence type="ECO:0000313" key="3">
    <source>
        <dbReference type="Proteomes" id="UP000765509"/>
    </source>
</evidence>
<keyword evidence="3" id="KW-1185">Reference proteome</keyword>
<organism evidence="2 3">
    <name type="scientific">Austropuccinia psidii MF-1</name>
    <dbReference type="NCBI Taxonomy" id="1389203"/>
    <lineage>
        <taxon>Eukaryota</taxon>
        <taxon>Fungi</taxon>
        <taxon>Dikarya</taxon>
        <taxon>Basidiomycota</taxon>
        <taxon>Pucciniomycotina</taxon>
        <taxon>Pucciniomycetes</taxon>
        <taxon>Pucciniales</taxon>
        <taxon>Sphaerophragmiaceae</taxon>
        <taxon>Austropuccinia</taxon>
    </lineage>
</organism>